<dbReference type="InterPro" id="IPR000281">
    <property type="entry name" value="HTH_RpiR"/>
</dbReference>
<dbReference type="InterPro" id="IPR046348">
    <property type="entry name" value="SIS_dom_sf"/>
</dbReference>
<dbReference type="InterPro" id="IPR001347">
    <property type="entry name" value="SIS_dom"/>
</dbReference>
<keyword evidence="1" id="KW-0805">Transcription regulation</keyword>
<dbReference type="Proteomes" id="UP000664701">
    <property type="component" value="Chromosome"/>
</dbReference>
<evidence type="ECO:0008006" key="8">
    <source>
        <dbReference type="Google" id="ProtNLM"/>
    </source>
</evidence>
<dbReference type="SUPFAM" id="SSF53697">
    <property type="entry name" value="SIS domain"/>
    <property type="match status" value="1"/>
</dbReference>
<dbReference type="CDD" id="cd05013">
    <property type="entry name" value="SIS_RpiR"/>
    <property type="match status" value="1"/>
</dbReference>
<evidence type="ECO:0000313" key="6">
    <source>
        <dbReference type="EMBL" id="WYJ77913.1"/>
    </source>
</evidence>
<feature type="domain" description="SIS" evidence="5">
    <location>
        <begin position="119"/>
        <end position="260"/>
    </location>
</feature>
<dbReference type="Pfam" id="PF01418">
    <property type="entry name" value="HTH_6"/>
    <property type="match status" value="1"/>
</dbReference>
<organism evidence="6 7">
    <name type="scientific">Candidatus Enterococcus lowellii</name>
    <dbReference type="NCBI Taxonomy" id="2230877"/>
    <lineage>
        <taxon>Bacteria</taxon>
        <taxon>Bacillati</taxon>
        <taxon>Bacillota</taxon>
        <taxon>Bacilli</taxon>
        <taxon>Lactobacillales</taxon>
        <taxon>Enterococcaceae</taxon>
        <taxon>Enterococcus</taxon>
    </lineage>
</organism>
<evidence type="ECO:0000259" key="5">
    <source>
        <dbReference type="PROSITE" id="PS51464"/>
    </source>
</evidence>
<evidence type="ECO:0000256" key="1">
    <source>
        <dbReference type="ARBA" id="ARBA00023015"/>
    </source>
</evidence>
<keyword evidence="7" id="KW-1185">Reference proteome</keyword>
<dbReference type="Gene3D" id="1.10.10.10">
    <property type="entry name" value="Winged helix-like DNA-binding domain superfamily/Winged helix DNA-binding domain"/>
    <property type="match status" value="1"/>
</dbReference>
<keyword evidence="2" id="KW-0238">DNA-binding</keyword>
<dbReference type="InterPro" id="IPR036388">
    <property type="entry name" value="WH-like_DNA-bd_sf"/>
</dbReference>
<dbReference type="EMBL" id="CP147251">
    <property type="protein sequence ID" value="WYJ77913.1"/>
    <property type="molecule type" value="Genomic_DNA"/>
</dbReference>
<evidence type="ECO:0000313" key="7">
    <source>
        <dbReference type="Proteomes" id="UP000664701"/>
    </source>
</evidence>
<proteinExistence type="predicted"/>
<name>A0ABZ2SQS8_9ENTE</name>
<protein>
    <recommendedName>
        <fullName evidence="8">MurR/RpiR family transcriptional regulator</fullName>
    </recommendedName>
</protein>
<dbReference type="PANTHER" id="PTHR30514:SF1">
    <property type="entry name" value="HTH-TYPE TRANSCRIPTIONAL REGULATOR HEXR-RELATED"/>
    <property type="match status" value="1"/>
</dbReference>
<dbReference type="Pfam" id="PF01380">
    <property type="entry name" value="SIS"/>
    <property type="match status" value="1"/>
</dbReference>
<gene>
    <name evidence="6" type="ORF">DOK78_002553</name>
</gene>
<dbReference type="SUPFAM" id="SSF46689">
    <property type="entry name" value="Homeodomain-like"/>
    <property type="match status" value="1"/>
</dbReference>
<evidence type="ECO:0000256" key="3">
    <source>
        <dbReference type="ARBA" id="ARBA00023163"/>
    </source>
</evidence>
<dbReference type="Gene3D" id="3.40.50.10490">
    <property type="entry name" value="Glucose-6-phosphate isomerase like protein, domain 1"/>
    <property type="match status" value="1"/>
</dbReference>
<dbReference type="PROSITE" id="PS51071">
    <property type="entry name" value="HTH_RPIR"/>
    <property type="match status" value="1"/>
</dbReference>
<feature type="domain" description="HTH rpiR-type" evidence="4">
    <location>
        <begin position="2"/>
        <end position="78"/>
    </location>
</feature>
<dbReference type="PROSITE" id="PS51464">
    <property type="entry name" value="SIS"/>
    <property type="match status" value="1"/>
</dbReference>
<dbReference type="InterPro" id="IPR047640">
    <property type="entry name" value="RpiR-like"/>
</dbReference>
<evidence type="ECO:0000256" key="2">
    <source>
        <dbReference type="ARBA" id="ARBA00023125"/>
    </source>
</evidence>
<dbReference type="InterPro" id="IPR035472">
    <property type="entry name" value="RpiR-like_SIS"/>
</dbReference>
<sequence>MKDLKSKIQINYLSFTKKEKLIADYLLDHAQEAKNMTISELATACGVAESTIFLFSKKLKLSGFKELTVLLANDHNKLLLDSVDGNEDTQALVKKVFDSNIRALEDTAQLIDYKNLTNAVQLLTNSNKIVFFALGGSTPIALDAYHKFLRTPLDVEFNLEYHMQLLKAGKLNENSCAFIISHSGKNPDILRLVELLKKNKVPIISITSFDNTPLVKKSDVVFLTPTEELDFKNAGIYTRRVSQLVLIDILFTLTISSDPEKTISHLEQFRHALPYTK</sequence>
<reference evidence="6 7" key="1">
    <citation type="submission" date="2024-03" db="EMBL/GenBank/DDBJ databases">
        <title>The Genome Sequence of Enterococcus sp. DIV2402.</title>
        <authorList>
            <consortium name="The Broad Institute Genomics Platform"/>
            <consortium name="The Broad Institute Microbial Omics Core"/>
            <consortium name="The Broad Institute Genomic Center for Infectious Diseases"/>
            <person name="Earl A."/>
            <person name="Manson A."/>
            <person name="Gilmore M."/>
            <person name="Schwartman J."/>
            <person name="Shea T."/>
            <person name="Abouelleil A."/>
            <person name="Cao P."/>
            <person name="Chapman S."/>
            <person name="Cusick C."/>
            <person name="Young S."/>
            <person name="Neafsey D."/>
            <person name="Nusbaum C."/>
            <person name="Birren B."/>
        </authorList>
    </citation>
    <scope>NUCLEOTIDE SEQUENCE [LARGE SCALE GENOMIC DNA]</scope>
    <source>
        <strain evidence="6 7">DIV2402</strain>
    </source>
</reference>
<keyword evidence="3" id="KW-0804">Transcription</keyword>
<dbReference type="PANTHER" id="PTHR30514">
    <property type="entry name" value="GLUCOKINASE"/>
    <property type="match status" value="1"/>
</dbReference>
<dbReference type="RefSeq" id="WP_207871926.1">
    <property type="nucleotide sequence ID" value="NZ_CP147251.1"/>
</dbReference>
<accession>A0ABZ2SQS8</accession>
<dbReference type="InterPro" id="IPR009057">
    <property type="entry name" value="Homeodomain-like_sf"/>
</dbReference>
<evidence type="ECO:0000259" key="4">
    <source>
        <dbReference type="PROSITE" id="PS51071"/>
    </source>
</evidence>